<keyword evidence="2" id="KW-0808">Transferase</keyword>
<dbReference type="OrthoDB" id="6329284at2759"/>
<evidence type="ECO:0000313" key="2">
    <source>
        <dbReference type="EMBL" id="GAN07867.1"/>
    </source>
</evidence>
<name>A0A0C9MWG5_9FUNG</name>
<evidence type="ECO:0000313" key="3">
    <source>
        <dbReference type="Proteomes" id="UP000053815"/>
    </source>
</evidence>
<dbReference type="SUPFAM" id="SSF53335">
    <property type="entry name" value="S-adenosyl-L-methionine-dependent methyltransferases"/>
    <property type="match status" value="1"/>
</dbReference>
<dbReference type="Proteomes" id="UP000053815">
    <property type="component" value="Unassembled WGS sequence"/>
</dbReference>
<accession>A0A0C9MWG5</accession>
<keyword evidence="2" id="KW-0489">Methyltransferase</keyword>
<dbReference type="STRING" id="91626.A0A0C9MWG5"/>
<dbReference type="AlphaFoldDB" id="A0A0C9MWG5"/>
<dbReference type="PANTHER" id="PTHR43861">
    <property type="entry name" value="TRANS-ACONITATE 2-METHYLTRANSFERASE-RELATED"/>
    <property type="match status" value="1"/>
</dbReference>
<dbReference type="Gene3D" id="3.40.50.150">
    <property type="entry name" value="Vaccinia Virus protein VP39"/>
    <property type="match status" value="1"/>
</dbReference>
<proteinExistence type="predicted"/>
<dbReference type="EMBL" id="DF836469">
    <property type="protein sequence ID" value="GAN07867.1"/>
    <property type="molecule type" value="Genomic_DNA"/>
</dbReference>
<protein>
    <submittedName>
        <fullName evidence="2">Trans-aconitate methyltransferase</fullName>
    </submittedName>
</protein>
<dbReference type="CDD" id="cd02440">
    <property type="entry name" value="AdoMet_MTases"/>
    <property type="match status" value="1"/>
</dbReference>
<dbReference type="PANTHER" id="PTHR43861:SF1">
    <property type="entry name" value="TRANS-ACONITATE 2-METHYLTRANSFERASE"/>
    <property type="match status" value="1"/>
</dbReference>
<keyword evidence="3" id="KW-1185">Reference proteome</keyword>
<reference evidence="2" key="1">
    <citation type="submission" date="2014-09" db="EMBL/GenBank/DDBJ databases">
        <title>Draft genome sequence of an oleaginous Mucoromycotina fungus Mucor ambiguus NBRC6742.</title>
        <authorList>
            <person name="Takeda I."/>
            <person name="Yamane N."/>
            <person name="Morita T."/>
            <person name="Tamano K."/>
            <person name="Machida M."/>
            <person name="Baker S."/>
            <person name="Koike H."/>
        </authorList>
    </citation>
    <scope>NUCLEOTIDE SEQUENCE</scope>
    <source>
        <strain evidence="2">NBRC 6742</strain>
    </source>
</reference>
<evidence type="ECO:0000259" key="1">
    <source>
        <dbReference type="Pfam" id="PF08241"/>
    </source>
</evidence>
<dbReference type="GO" id="GO:0008757">
    <property type="term" value="F:S-adenosylmethionine-dependent methyltransferase activity"/>
    <property type="evidence" value="ECO:0007669"/>
    <property type="project" value="InterPro"/>
</dbReference>
<gene>
    <name evidence="2" type="ORF">MAM1_0180d07371</name>
</gene>
<dbReference type="InterPro" id="IPR029063">
    <property type="entry name" value="SAM-dependent_MTases_sf"/>
</dbReference>
<feature type="domain" description="Methyltransferase type 11" evidence="1">
    <location>
        <begin position="45"/>
        <end position="144"/>
    </location>
</feature>
<dbReference type="GO" id="GO:0032259">
    <property type="term" value="P:methylation"/>
    <property type="evidence" value="ECO:0007669"/>
    <property type="project" value="UniProtKB-KW"/>
</dbReference>
<sequence>MTTTTTTPQKDNWSASNYAKHASFVPKLGSIILDKLDPQSNERVLDFGCGDGVLTKVLASRVQSVTAIDASRAMIERAQQDNASQNTTYHTVNGYNLAAWFDSQEKENPYDAVFSSATLHWLKEDPAKAIQNIYHVLKPHGRFVAEFGGFMNCGEIKNALVHALNRRGIDGNAASPWFFPSAEYYSKMLAENGFQVQEAELVPRMTELDTDIKGWIETFGFAFLEHLKDDQERKQVAQEVQDYLQPSFQREDGKWVIMYVRLRIIAIKE</sequence>
<organism evidence="2">
    <name type="scientific">Mucor ambiguus</name>
    <dbReference type="NCBI Taxonomy" id="91626"/>
    <lineage>
        <taxon>Eukaryota</taxon>
        <taxon>Fungi</taxon>
        <taxon>Fungi incertae sedis</taxon>
        <taxon>Mucoromycota</taxon>
        <taxon>Mucoromycotina</taxon>
        <taxon>Mucoromycetes</taxon>
        <taxon>Mucorales</taxon>
        <taxon>Mucorineae</taxon>
        <taxon>Mucoraceae</taxon>
        <taxon>Mucor</taxon>
    </lineage>
</organism>
<dbReference type="Pfam" id="PF08241">
    <property type="entry name" value="Methyltransf_11"/>
    <property type="match status" value="1"/>
</dbReference>
<dbReference type="InterPro" id="IPR013216">
    <property type="entry name" value="Methyltransf_11"/>
</dbReference>